<organism evidence="2 3">
    <name type="scientific">Austropuccinia psidii MF-1</name>
    <dbReference type="NCBI Taxonomy" id="1389203"/>
    <lineage>
        <taxon>Eukaryota</taxon>
        <taxon>Fungi</taxon>
        <taxon>Dikarya</taxon>
        <taxon>Basidiomycota</taxon>
        <taxon>Pucciniomycotina</taxon>
        <taxon>Pucciniomycetes</taxon>
        <taxon>Pucciniales</taxon>
        <taxon>Sphaerophragmiaceae</taxon>
        <taxon>Austropuccinia</taxon>
    </lineage>
</organism>
<evidence type="ECO:0000256" key="1">
    <source>
        <dbReference type="SAM" id="MobiDB-lite"/>
    </source>
</evidence>
<keyword evidence="3" id="KW-1185">Reference proteome</keyword>
<sequence>MHHCRKRLSSRIHNQLACNPIIIHSLQDLMDVTLKLDTRYHERQKEKNNFKEKNTEDSKSSPSHTKNSSSSSLKKKNFRVQKMDKPHSFFLNRDHKLMSSGKEIIFMEGLCAYCGGKHSIEACVKRPQNHFIQPEGRFPSHGKA</sequence>
<feature type="compositionally biased region" description="Low complexity" evidence="1">
    <location>
        <begin position="60"/>
        <end position="72"/>
    </location>
</feature>
<dbReference type="OrthoDB" id="3884315at2759"/>
<proteinExistence type="predicted"/>
<dbReference type="AlphaFoldDB" id="A0A9Q3ENJ8"/>
<feature type="compositionally biased region" description="Basic and acidic residues" evidence="1">
    <location>
        <begin position="43"/>
        <end position="59"/>
    </location>
</feature>
<feature type="region of interest" description="Disordered" evidence="1">
    <location>
        <begin position="43"/>
        <end position="80"/>
    </location>
</feature>
<dbReference type="EMBL" id="AVOT02031879">
    <property type="protein sequence ID" value="MBW0525526.1"/>
    <property type="molecule type" value="Genomic_DNA"/>
</dbReference>
<comment type="caution">
    <text evidence="2">The sequence shown here is derived from an EMBL/GenBank/DDBJ whole genome shotgun (WGS) entry which is preliminary data.</text>
</comment>
<evidence type="ECO:0000313" key="3">
    <source>
        <dbReference type="Proteomes" id="UP000765509"/>
    </source>
</evidence>
<reference evidence="2" key="1">
    <citation type="submission" date="2021-03" db="EMBL/GenBank/DDBJ databases">
        <title>Draft genome sequence of rust myrtle Austropuccinia psidii MF-1, a brazilian biotype.</title>
        <authorList>
            <person name="Quecine M.C."/>
            <person name="Pachon D.M.R."/>
            <person name="Bonatelli M.L."/>
            <person name="Correr F.H."/>
            <person name="Franceschini L.M."/>
            <person name="Leite T.F."/>
            <person name="Margarido G.R.A."/>
            <person name="Almeida C.A."/>
            <person name="Ferrarezi J.A."/>
            <person name="Labate C.A."/>
        </authorList>
    </citation>
    <scope>NUCLEOTIDE SEQUENCE</scope>
    <source>
        <strain evidence="2">MF-1</strain>
    </source>
</reference>
<gene>
    <name evidence="2" type="ORF">O181_065241</name>
</gene>
<protein>
    <submittedName>
        <fullName evidence="2">Uncharacterized protein</fullName>
    </submittedName>
</protein>
<accession>A0A9Q3ENJ8</accession>
<evidence type="ECO:0000313" key="2">
    <source>
        <dbReference type="EMBL" id="MBW0525526.1"/>
    </source>
</evidence>
<name>A0A9Q3ENJ8_9BASI</name>
<dbReference type="Proteomes" id="UP000765509">
    <property type="component" value="Unassembled WGS sequence"/>
</dbReference>